<evidence type="ECO:0000313" key="2">
    <source>
        <dbReference type="Proteomes" id="UP001143981"/>
    </source>
</evidence>
<sequence length="148" mass="15993">MAMLSQAAAITDGPTTGSVVVLEAGGSPVAGARPDARASVEDIEHVRRLEVLARLTRCRDYYAEEVLRQQEWIADIAKALDTFGGQINSDSRDCAVKRLKRLQKDAQQCLSDAQLARDRQAMEIAAWNLATKGPAAQLPACDCLQATP</sequence>
<dbReference type="EMBL" id="JANBOI010000653">
    <property type="protein sequence ID" value="KAJ1729222.1"/>
    <property type="molecule type" value="Genomic_DNA"/>
</dbReference>
<keyword evidence="2" id="KW-1185">Reference proteome</keyword>
<proteinExistence type="predicted"/>
<comment type="caution">
    <text evidence="1">The sequence shown here is derived from an EMBL/GenBank/DDBJ whole genome shotgun (WGS) entry which is preliminary data.</text>
</comment>
<dbReference type="AlphaFoldDB" id="A0A9W7YCG6"/>
<evidence type="ECO:0000313" key="1">
    <source>
        <dbReference type="EMBL" id="KAJ1729222.1"/>
    </source>
</evidence>
<name>A0A9W7YCG6_9FUNG</name>
<dbReference type="Proteomes" id="UP001143981">
    <property type="component" value="Unassembled WGS sequence"/>
</dbReference>
<gene>
    <name evidence="1" type="ORF">LPJ61_003633</name>
</gene>
<dbReference type="OrthoDB" id="5558148at2759"/>
<protein>
    <submittedName>
        <fullName evidence="1">Uncharacterized protein</fullName>
    </submittedName>
</protein>
<organism evidence="1 2">
    <name type="scientific">Coemansia biformis</name>
    <dbReference type="NCBI Taxonomy" id="1286918"/>
    <lineage>
        <taxon>Eukaryota</taxon>
        <taxon>Fungi</taxon>
        <taxon>Fungi incertae sedis</taxon>
        <taxon>Zoopagomycota</taxon>
        <taxon>Kickxellomycotina</taxon>
        <taxon>Kickxellomycetes</taxon>
        <taxon>Kickxellales</taxon>
        <taxon>Kickxellaceae</taxon>
        <taxon>Coemansia</taxon>
    </lineage>
</organism>
<reference evidence="1" key="1">
    <citation type="submission" date="2022-07" db="EMBL/GenBank/DDBJ databases">
        <title>Phylogenomic reconstructions and comparative analyses of Kickxellomycotina fungi.</title>
        <authorList>
            <person name="Reynolds N.K."/>
            <person name="Stajich J.E."/>
            <person name="Barry K."/>
            <person name="Grigoriev I.V."/>
            <person name="Crous P."/>
            <person name="Smith M.E."/>
        </authorList>
    </citation>
    <scope>NUCLEOTIDE SEQUENCE</scope>
    <source>
        <strain evidence="1">BCRC 34381</strain>
    </source>
</reference>
<accession>A0A9W7YCG6</accession>